<comment type="caution">
    <text evidence="1">The sequence shown here is derived from an EMBL/GenBank/DDBJ whole genome shotgun (WGS) entry which is preliminary data.</text>
</comment>
<proteinExistence type="predicted"/>
<reference evidence="1 2" key="1">
    <citation type="submission" date="2019-08" db="EMBL/GenBank/DDBJ databases">
        <title>Rapid identification of Enteric Bacteria from Whole Genome Sequences (WGS) using Average Nucleotide Identity (ANI).</title>
        <authorList>
            <person name="Lane C."/>
        </authorList>
    </citation>
    <scope>NUCLEOTIDE SEQUENCE [LARGE SCALE GENOMIC DNA]</scope>
    <source>
        <strain evidence="1 2">D4984</strain>
    </source>
</reference>
<dbReference type="EMBL" id="VRMA01000035">
    <property type="protein sequence ID" value="TXK58178.1"/>
    <property type="molecule type" value="Genomic_DNA"/>
</dbReference>
<evidence type="ECO:0008006" key="3">
    <source>
        <dbReference type="Google" id="ProtNLM"/>
    </source>
</evidence>
<organism evidence="1 2">
    <name type="scientific">Campylobacter helveticus</name>
    <dbReference type="NCBI Taxonomy" id="28898"/>
    <lineage>
        <taxon>Bacteria</taxon>
        <taxon>Pseudomonadati</taxon>
        <taxon>Campylobacterota</taxon>
        <taxon>Epsilonproteobacteria</taxon>
        <taxon>Campylobacterales</taxon>
        <taxon>Campylobacteraceae</taxon>
        <taxon>Campylobacter</taxon>
    </lineage>
</organism>
<keyword evidence="2" id="KW-1185">Reference proteome</keyword>
<protein>
    <recommendedName>
        <fullName evidence="3">Lipoprotein</fullName>
    </recommendedName>
</protein>
<sequence>MLWFIGCGTSKTQLVKEVELVKVQIPKELLEIKPLPKPYVNSEIEILNAYSMLFYHYQRCVINMNKIRELSEAE</sequence>
<name>A0ABY3L2Y5_9BACT</name>
<accession>A0ABY3L2Y5</accession>
<gene>
    <name evidence="1" type="ORF">FVD16_03795</name>
</gene>
<evidence type="ECO:0000313" key="2">
    <source>
        <dbReference type="Proteomes" id="UP000321317"/>
    </source>
</evidence>
<dbReference type="Proteomes" id="UP000321317">
    <property type="component" value="Unassembled WGS sequence"/>
</dbReference>
<evidence type="ECO:0000313" key="1">
    <source>
        <dbReference type="EMBL" id="TXK58178.1"/>
    </source>
</evidence>